<reference evidence="1" key="1">
    <citation type="journal article" date="2007" name="Science">
        <title>Draft genome of the filarial nematode parasite Brugia malayi.</title>
        <authorList>
            <person name="Ghedin E."/>
            <person name="Wang S."/>
            <person name="Spiro D."/>
            <person name="Caler E."/>
            <person name="Zhao Q."/>
            <person name="Crabtree J."/>
            <person name="Allen J.E."/>
            <person name="Delcher A.L."/>
            <person name="Guiliano D.B."/>
            <person name="Miranda-Saavedra D."/>
            <person name="Angiuoli S.V."/>
            <person name="Creasy T."/>
            <person name="Amedeo P."/>
            <person name="Haas B."/>
            <person name="El-Sayed N.M."/>
            <person name="Wortman J.R."/>
            <person name="Feldblyum T."/>
            <person name="Tallon L."/>
            <person name="Schatz M."/>
            <person name="Shumway M."/>
            <person name="Koo H."/>
            <person name="Salzberg S.L."/>
            <person name="Schobel S."/>
            <person name="Pertea M."/>
            <person name="Pop M."/>
            <person name="White O."/>
            <person name="Barton G.J."/>
            <person name="Carlow C.K."/>
            <person name="Crawford M.J."/>
            <person name="Daub J."/>
            <person name="Dimmic M.W."/>
            <person name="Estes C.F."/>
            <person name="Foster J.M."/>
            <person name="Ganatra M."/>
            <person name="Gregory W.F."/>
            <person name="Johnson N.M."/>
            <person name="Jin J."/>
            <person name="Komuniecki R."/>
            <person name="Korf I."/>
            <person name="Kumar S."/>
            <person name="Laney S."/>
            <person name="Li B.W."/>
            <person name="Li W."/>
            <person name="Lindblom T.H."/>
            <person name="Lustigman S."/>
            <person name="Ma D."/>
            <person name="Maina C.V."/>
            <person name="Martin D.M."/>
            <person name="McCarter J.P."/>
            <person name="McReynolds L."/>
            <person name="Mitreva M."/>
            <person name="Nutman T.B."/>
            <person name="Parkinson J."/>
            <person name="Peregrin-Alvarez J.M."/>
            <person name="Poole C."/>
            <person name="Ren Q."/>
            <person name="Saunders L."/>
            <person name="Sluder A.E."/>
            <person name="Smith K."/>
            <person name="Stanke M."/>
            <person name="Unnasch T.R."/>
            <person name="Ware J."/>
            <person name="Wei A.D."/>
            <person name="Weil G."/>
            <person name="Williams D.J."/>
            <person name="Zhang Y."/>
            <person name="Williams S.A."/>
            <person name="Fraser-Liggett C."/>
            <person name="Slatko B."/>
            <person name="Blaxter M.L."/>
            <person name="Scott A.L."/>
        </authorList>
    </citation>
    <scope>NUCLEOTIDE SEQUENCE</scope>
    <source>
        <strain evidence="1">FR3</strain>
    </source>
</reference>
<protein>
    <submittedName>
        <fullName evidence="1">Bm564</fullName>
    </submittedName>
</protein>
<accession>A0A0H5S871</accession>
<dbReference type="AlphaFoldDB" id="A0A0H5S871"/>
<name>A0A0H5S871_BRUMA</name>
<organism evidence="1">
    <name type="scientific">Brugia malayi</name>
    <name type="common">Filarial nematode worm</name>
    <dbReference type="NCBI Taxonomy" id="6279"/>
    <lineage>
        <taxon>Eukaryota</taxon>
        <taxon>Metazoa</taxon>
        <taxon>Ecdysozoa</taxon>
        <taxon>Nematoda</taxon>
        <taxon>Chromadorea</taxon>
        <taxon>Rhabditida</taxon>
        <taxon>Spirurina</taxon>
        <taxon>Spiruromorpha</taxon>
        <taxon>Filarioidea</taxon>
        <taxon>Onchocercidae</taxon>
        <taxon>Brugia</taxon>
    </lineage>
</organism>
<gene>
    <name evidence="1 2" type="ORF">Bm564</name>
    <name evidence="1" type="ORF">BM_Bm564</name>
</gene>
<dbReference type="EMBL" id="LN856992">
    <property type="protein sequence ID" value="CRZ24888.1"/>
    <property type="molecule type" value="Genomic_DNA"/>
</dbReference>
<proteinExistence type="predicted"/>
<reference evidence="1" key="2">
    <citation type="submission" date="2012-12" db="EMBL/GenBank/DDBJ databases">
        <authorList>
            <person name="Gao Y.W."/>
            <person name="Fan S.T."/>
            <person name="Sun H.T."/>
            <person name="Wang Z."/>
            <person name="Gao X.L."/>
            <person name="Li Y.G."/>
            <person name="Wang T.C."/>
            <person name="Zhang K."/>
            <person name="Xu W.W."/>
            <person name="Yu Z.J."/>
            <person name="Xia X.Z."/>
        </authorList>
    </citation>
    <scope>NUCLEOTIDE SEQUENCE</scope>
    <source>
        <strain evidence="1">FR3</strain>
    </source>
</reference>
<evidence type="ECO:0000313" key="2">
    <source>
        <dbReference type="WormBase" id="Bm564"/>
    </source>
</evidence>
<sequence length="70" mass="7662">MKKVTVGYSLESAVSTSGNHLISSCTGCVVCLKRSSRINIIDAEEISLILIYFQSSDVFTDFIIFNGILL</sequence>
<dbReference type="WormBase" id="Bm564">
    <property type="protein sequence ID" value="BM40592"/>
    <property type="gene ID" value="WBGene00220825"/>
</dbReference>
<dbReference type="PROSITE" id="PS51257">
    <property type="entry name" value="PROKAR_LIPOPROTEIN"/>
    <property type="match status" value="1"/>
</dbReference>
<evidence type="ECO:0000313" key="1">
    <source>
        <dbReference type="EMBL" id="CRZ24888.1"/>
    </source>
</evidence>